<organism evidence="1 2">
    <name type="scientific">Streptomyces fumanus</name>
    <dbReference type="NCBI Taxonomy" id="67302"/>
    <lineage>
        <taxon>Bacteria</taxon>
        <taxon>Bacillati</taxon>
        <taxon>Actinomycetota</taxon>
        <taxon>Actinomycetes</taxon>
        <taxon>Kitasatosporales</taxon>
        <taxon>Streptomycetaceae</taxon>
        <taxon>Streptomyces</taxon>
    </lineage>
</organism>
<keyword evidence="2" id="KW-1185">Reference proteome</keyword>
<sequence length="99" mass="10335">MLKNLIHAAAAALPPPTVPASASSESRAAQVQIACPDGYVCFYPATGFGGHPWVRRASDGSVKDLPPRSVTVAARCASHEATPWAARAVRHSPVLLIHA</sequence>
<reference evidence="1" key="2">
    <citation type="submission" date="2020-09" db="EMBL/GenBank/DDBJ databases">
        <authorList>
            <person name="Sun Q."/>
            <person name="Ohkuma M."/>
        </authorList>
    </citation>
    <scope>NUCLEOTIDE SEQUENCE</scope>
    <source>
        <strain evidence="1">JCM 4477</strain>
    </source>
</reference>
<dbReference type="RefSeq" id="WP_190204139.1">
    <property type="nucleotide sequence ID" value="NZ_BNBI01000004.1"/>
</dbReference>
<proteinExistence type="predicted"/>
<dbReference type="AlphaFoldDB" id="A0A919E0N7"/>
<name>A0A919E0N7_9ACTN</name>
<comment type="caution">
    <text evidence="1">The sequence shown here is derived from an EMBL/GenBank/DDBJ whole genome shotgun (WGS) entry which is preliminary data.</text>
</comment>
<gene>
    <name evidence="1" type="ORF">GCM10018772_23730</name>
</gene>
<evidence type="ECO:0000313" key="1">
    <source>
        <dbReference type="EMBL" id="GHE98552.1"/>
    </source>
</evidence>
<evidence type="ECO:0000313" key="2">
    <source>
        <dbReference type="Proteomes" id="UP000630718"/>
    </source>
</evidence>
<protein>
    <submittedName>
        <fullName evidence="1">Uncharacterized protein</fullName>
    </submittedName>
</protein>
<accession>A0A919E0N7</accession>
<dbReference type="Pfam" id="PF03995">
    <property type="entry name" value="Inhibitor_I36"/>
    <property type="match status" value="1"/>
</dbReference>
<dbReference type="Proteomes" id="UP000630718">
    <property type="component" value="Unassembled WGS sequence"/>
</dbReference>
<dbReference type="EMBL" id="BNBI01000004">
    <property type="protein sequence ID" value="GHE98552.1"/>
    <property type="molecule type" value="Genomic_DNA"/>
</dbReference>
<reference evidence="1" key="1">
    <citation type="journal article" date="2014" name="Int. J. Syst. Evol. Microbiol.">
        <title>Complete genome sequence of Corynebacterium casei LMG S-19264T (=DSM 44701T), isolated from a smear-ripened cheese.</title>
        <authorList>
            <consortium name="US DOE Joint Genome Institute (JGI-PGF)"/>
            <person name="Walter F."/>
            <person name="Albersmeier A."/>
            <person name="Kalinowski J."/>
            <person name="Ruckert C."/>
        </authorList>
    </citation>
    <scope>NUCLEOTIDE SEQUENCE</scope>
    <source>
        <strain evidence="1">JCM 4477</strain>
    </source>
</reference>